<protein>
    <submittedName>
        <fullName evidence="4">Cell division protein FtsI</fullName>
    </submittedName>
</protein>
<proteinExistence type="predicted"/>
<sequence length="630" mass="66861">MNKAQRRSVVALCMTVAIAGGSLTACTPRPDTADPIAQEFLDAWAEQDLDTIADITDQADLATEMLSTSFNGLQAESVELTLNSVDSRDTIATANFSVVWKLPRDREVTYDSAMTLTKMRNEWTVRWEPSLVHPKLGANQHLELRAIEAQRANVISSDGAPVLAPGSIFRILVDPSTGDADVVVKRVAEYLDAAHANDENVNTLDVDDVLSNLGDSTYSLTTVDANLGARMEQDLAGLPGLTFNEEASMVATDPGFAPDIVARVARIVDEELEGSNGWRASIVTSNGAVIDDIAYDAPELAPSVRISLDHNVQRAAEQAVDLRAEMKAMMVVMRPSTGEILAVAQTDEADKDGDVALMGQYPPGSTFKIITAAAGLMHEDLTPDSIVPCPGTMNLYGRIVTNYNSFSLGNTSLDDAFANSCNTTFADISTNLEPGQLKDVAKQFGLGIDYQIPGLDTMTGSVPEGDIVLDRTESGYGQGLDLASPFGMAVVASTAATGTVPTPTLISGHETVASEEVPPLDPQVLANVQRMMKSVVNDGTARGMRQTGGQIYAKTGEAEINEGSHAWFTGYREDDIAFATLVVLGGGSEAAAAVTDEFFVKYDELRASGNIAMSTDEGVLAGVPEPQIAG</sequence>
<keyword evidence="4" id="KW-0131">Cell cycle</keyword>
<keyword evidence="5" id="KW-1185">Reference proteome</keyword>
<dbReference type="EMBL" id="AP017369">
    <property type="protein sequence ID" value="BAU96342.1"/>
    <property type="molecule type" value="Genomic_DNA"/>
</dbReference>
<dbReference type="GO" id="GO:0005886">
    <property type="term" value="C:plasma membrane"/>
    <property type="evidence" value="ECO:0007669"/>
    <property type="project" value="TreeGrafter"/>
</dbReference>
<dbReference type="AlphaFoldDB" id="A0A169RZN6"/>
<feature type="signal peptide" evidence="1">
    <location>
        <begin position="1"/>
        <end position="19"/>
    </location>
</feature>
<evidence type="ECO:0000313" key="5">
    <source>
        <dbReference type="Proteomes" id="UP000218244"/>
    </source>
</evidence>
<evidence type="ECO:0000256" key="1">
    <source>
        <dbReference type="SAM" id="SignalP"/>
    </source>
</evidence>
<dbReference type="InterPro" id="IPR032710">
    <property type="entry name" value="NTF2-like_dom_sf"/>
</dbReference>
<keyword evidence="4" id="KW-0132">Cell division</keyword>
<dbReference type="GO" id="GO:0051301">
    <property type="term" value="P:cell division"/>
    <property type="evidence" value="ECO:0007669"/>
    <property type="project" value="UniProtKB-KW"/>
</dbReference>
<dbReference type="GO" id="GO:0071972">
    <property type="term" value="F:peptidoglycan L,D-transpeptidase activity"/>
    <property type="evidence" value="ECO:0007669"/>
    <property type="project" value="TreeGrafter"/>
</dbReference>
<dbReference type="InterPro" id="IPR001460">
    <property type="entry name" value="PCN-bd_Tpept"/>
</dbReference>
<dbReference type="GO" id="GO:0008658">
    <property type="term" value="F:penicillin binding"/>
    <property type="evidence" value="ECO:0007669"/>
    <property type="project" value="InterPro"/>
</dbReference>
<feature type="domain" description="Penicillin-binding protein transpeptidase" evidence="2">
    <location>
        <begin position="329"/>
        <end position="594"/>
    </location>
</feature>
<gene>
    <name evidence="4" type="ORF">N24_2080</name>
</gene>
<dbReference type="PROSITE" id="PS51257">
    <property type="entry name" value="PROKAR_LIPOPROTEIN"/>
    <property type="match status" value="1"/>
</dbReference>
<dbReference type="GO" id="GO:0071555">
    <property type="term" value="P:cell wall organization"/>
    <property type="evidence" value="ECO:0007669"/>
    <property type="project" value="TreeGrafter"/>
</dbReference>
<dbReference type="Gene3D" id="3.40.710.10">
    <property type="entry name" value="DD-peptidase/beta-lactamase superfamily"/>
    <property type="match status" value="1"/>
</dbReference>
<evidence type="ECO:0000259" key="2">
    <source>
        <dbReference type="Pfam" id="PF00905"/>
    </source>
</evidence>
<dbReference type="Proteomes" id="UP000218244">
    <property type="component" value="Chromosome"/>
</dbReference>
<dbReference type="PANTHER" id="PTHR30627">
    <property type="entry name" value="PEPTIDOGLYCAN D,D-TRANSPEPTIDASE"/>
    <property type="match status" value="1"/>
</dbReference>
<evidence type="ECO:0000259" key="3">
    <source>
        <dbReference type="Pfam" id="PF05223"/>
    </source>
</evidence>
<feature type="chain" id="PRO_5039628457" evidence="1">
    <location>
        <begin position="20"/>
        <end position="630"/>
    </location>
</feature>
<organism evidence="4 5">
    <name type="scientific">Corynebacterium suranareeae</name>
    <dbReference type="NCBI Taxonomy" id="2506452"/>
    <lineage>
        <taxon>Bacteria</taxon>
        <taxon>Bacillati</taxon>
        <taxon>Actinomycetota</taxon>
        <taxon>Actinomycetes</taxon>
        <taxon>Mycobacteriales</taxon>
        <taxon>Corynebacteriaceae</taxon>
        <taxon>Corynebacterium</taxon>
    </lineage>
</organism>
<dbReference type="InterPro" id="IPR050515">
    <property type="entry name" value="Beta-lactam/transpept"/>
</dbReference>
<dbReference type="PANTHER" id="PTHR30627:SF24">
    <property type="entry name" value="PENICILLIN-BINDING PROTEIN 4B"/>
    <property type="match status" value="1"/>
</dbReference>
<dbReference type="InterPro" id="IPR012338">
    <property type="entry name" value="Beta-lactam/transpept-like"/>
</dbReference>
<dbReference type="KEGG" id="csur:N24_2080"/>
<reference evidence="4 5" key="1">
    <citation type="submission" date="2016-02" db="EMBL/GenBank/DDBJ databases">
        <title>Corynebacterium glutamicum N24 whole genome sequencing project.</title>
        <authorList>
            <person name="Matsutani M."/>
            <person name="Nangtapong N."/>
            <person name="Yakushi T."/>
            <person name="Matsushita K."/>
        </authorList>
    </citation>
    <scope>NUCLEOTIDE SEQUENCE [LARGE SCALE GENOMIC DNA]</scope>
    <source>
        <strain evidence="4 5">N24</strain>
    </source>
</reference>
<dbReference type="SUPFAM" id="SSF54427">
    <property type="entry name" value="NTF2-like"/>
    <property type="match status" value="1"/>
</dbReference>
<evidence type="ECO:0000313" key="4">
    <source>
        <dbReference type="EMBL" id="BAU96342.1"/>
    </source>
</evidence>
<keyword evidence="1" id="KW-0732">Signal</keyword>
<name>A0A169RZN6_9CORY</name>
<feature type="domain" description="NTF2-like N-terminal transpeptidase" evidence="3">
    <location>
        <begin position="32"/>
        <end position="140"/>
    </location>
</feature>
<accession>A0A169RZN6</accession>
<dbReference type="RefSeq" id="WP_096456756.1">
    <property type="nucleotide sequence ID" value="NZ_AP017369.1"/>
</dbReference>
<dbReference type="InterPro" id="IPR007887">
    <property type="entry name" value="MecA_N"/>
</dbReference>
<dbReference type="SUPFAM" id="SSF56601">
    <property type="entry name" value="beta-lactamase/transpeptidase-like"/>
    <property type="match status" value="1"/>
</dbReference>
<dbReference type="Pfam" id="PF00905">
    <property type="entry name" value="Transpeptidase"/>
    <property type="match status" value="1"/>
</dbReference>
<dbReference type="Pfam" id="PF05223">
    <property type="entry name" value="MecA_N"/>
    <property type="match status" value="1"/>
</dbReference>
<dbReference type="GO" id="GO:0046677">
    <property type="term" value="P:response to antibiotic"/>
    <property type="evidence" value="ECO:0007669"/>
    <property type="project" value="InterPro"/>
</dbReference>